<reference evidence="2 3" key="1">
    <citation type="journal article" date="2014" name="J. Microbiol.">
        <title>Diaminobutyricibacter tongyongensis gen. nov., sp. nov. and Homoserinibacter gongjuensis gen. nov., sp. nov. belong to the family Microbacteriaceae.</title>
        <authorList>
            <person name="Kim S.J."/>
            <person name="Ahn J.H."/>
            <person name="Weon H.Y."/>
            <person name="Hamada M."/>
            <person name="Suzuki K."/>
            <person name="Kwon S.W."/>
        </authorList>
    </citation>
    <scope>NUCLEOTIDE SEQUENCE [LARGE SCALE GENOMIC DNA]</scope>
    <source>
        <strain evidence="2 3">NBRC 108724</strain>
    </source>
</reference>
<name>A0A6L9XXG7_9MICO</name>
<keyword evidence="3" id="KW-1185">Reference proteome</keyword>
<dbReference type="EMBL" id="JAAGWY010000001">
    <property type="protein sequence ID" value="NEN05744.1"/>
    <property type="molecule type" value="Genomic_DNA"/>
</dbReference>
<evidence type="ECO:0000313" key="2">
    <source>
        <dbReference type="EMBL" id="NEN05744.1"/>
    </source>
</evidence>
<comment type="caution">
    <text evidence="2">The sequence shown here is derived from an EMBL/GenBank/DDBJ whole genome shotgun (WGS) entry which is preliminary data.</text>
</comment>
<feature type="region of interest" description="Disordered" evidence="1">
    <location>
        <begin position="92"/>
        <end position="112"/>
    </location>
</feature>
<evidence type="ECO:0000313" key="3">
    <source>
        <dbReference type="Proteomes" id="UP000474967"/>
    </source>
</evidence>
<organism evidence="2 3">
    <name type="scientific">Leifsonia tongyongensis</name>
    <dbReference type="NCBI Taxonomy" id="1268043"/>
    <lineage>
        <taxon>Bacteria</taxon>
        <taxon>Bacillati</taxon>
        <taxon>Actinomycetota</taxon>
        <taxon>Actinomycetes</taxon>
        <taxon>Micrococcales</taxon>
        <taxon>Microbacteriaceae</taxon>
        <taxon>Leifsonia</taxon>
    </lineage>
</organism>
<proteinExistence type="predicted"/>
<evidence type="ECO:0000256" key="1">
    <source>
        <dbReference type="SAM" id="MobiDB-lite"/>
    </source>
</evidence>
<sequence>MGKLQERRQALPTLNGGRVAVAALLYARIGEEVELVRYRAGRDGFLPELVSGELVGCTETEWILMVGGVESRYPFAEWEYCIGADDDRVTDTGRAGFLGPESGAIPDPGHHA</sequence>
<dbReference type="AlphaFoldDB" id="A0A6L9XXG7"/>
<protein>
    <submittedName>
        <fullName evidence="2">Uncharacterized protein</fullName>
    </submittedName>
</protein>
<dbReference type="Proteomes" id="UP000474967">
    <property type="component" value="Unassembled WGS sequence"/>
</dbReference>
<accession>A0A6L9XXG7</accession>
<gene>
    <name evidence="2" type="ORF">G3T36_07645</name>
</gene>
<dbReference type="RefSeq" id="WP_163288918.1">
    <property type="nucleotide sequence ID" value="NZ_JAAGWY010000001.1"/>
</dbReference>